<evidence type="ECO:0000313" key="1">
    <source>
        <dbReference type="EMBL" id="MCG6503480.1"/>
    </source>
</evidence>
<proteinExistence type="predicted"/>
<dbReference type="EMBL" id="JAKOOW010000009">
    <property type="protein sequence ID" value="MCG6503480.1"/>
    <property type="molecule type" value="Genomic_DNA"/>
</dbReference>
<sequence length="171" mass="19398">MIEKQQNEMQVKKSKYSKAYLAARSQIDKKLQESSGRWREFCRSVNQGDCRDRTAIRAAPNGKRLLTPSQTEAIRTMQMQCRAIIKMAQQANTVALNAELDLPRLLLPEIALLLAKIDDRIVEAKTTARRLGVAAVQPEVKLNFLQKLQREIGNVRNARQSNRAASQSPRQ</sequence>
<comment type="caution">
    <text evidence="1">The sequence shown here is derived from an EMBL/GenBank/DDBJ whole genome shotgun (WGS) entry which is preliminary data.</text>
</comment>
<reference evidence="1 2" key="1">
    <citation type="submission" date="2022-02" db="EMBL/GenBank/DDBJ databases">
        <title>Genome sequence data of Kingella unionensis sp. nov. strain CICC 24913 (CCUG 75125).</title>
        <authorList>
            <person name="Xiao M."/>
        </authorList>
    </citation>
    <scope>NUCLEOTIDE SEQUENCE [LARGE SCALE GENOMIC DNA]</scope>
    <source>
        <strain evidence="1 2">CICC 24913</strain>
    </source>
</reference>
<evidence type="ECO:0000313" key="2">
    <source>
        <dbReference type="Proteomes" id="UP001298424"/>
    </source>
</evidence>
<dbReference type="RefSeq" id="WP_238745854.1">
    <property type="nucleotide sequence ID" value="NZ_JAKOOW010000009.1"/>
</dbReference>
<keyword evidence="2" id="KW-1185">Reference proteome</keyword>
<organism evidence="1 2">
    <name type="scientific">Kingella pumchi</name>
    <dbReference type="NCBI Taxonomy" id="2779506"/>
    <lineage>
        <taxon>Bacteria</taxon>
        <taxon>Pseudomonadati</taxon>
        <taxon>Pseudomonadota</taxon>
        <taxon>Betaproteobacteria</taxon>
        <taxon>Neisseriales</taxon>
        <taxon>Neisseriaceae</taxon>
        <taxon>Kingella</taxon>
    </lineage>
</organism>
<dbReference type="Proteomes" id="UP001298424">
    <property type="component" value="Unassembled WGS sequence"/>
</dbReference>
<accession>A0ABS9NLC9</accession>
<gene>
    <name evidence="1" type="ORF">MB824_03085</name>
</gene>
<protein>
    <submittedName>
        <fullName evidence="1">Uncharacterized protein</fullName>
    </submittedName>
</protein>
<name>A0ABS9NLC9_9NEIS</name>